<evidence type="ECO:0000256" key="6">
    <source>
        <dbReference type="ARBA" id="ARBA00049244"/>
    </source>
</evidence>
<dbReference type="Gene3D" id="1.10.132.60">
    <property type="entry name" value="DNA polymerase family B, C-terminal domain"/>
    <property type="match status" value="1"/>
</dbReference>
<evidence type="ECO:0000313" key="8">
    <source>
        <dbReference type="EMBL" id="ALT69354.1"/>
    </source>
</evidence>
<keyword evidence="5" id="KW-0238">DNA-binding</keyword>
<dbReference type="InterPro" id="IPR042087">
    <property type="entry name" value="DNA_pol_B_thumb"/>
</dbReference>
<protein>
    <recommendedName>
        <fullName evidence="1">DNA-directed DNA polymerase</fullName>
        <ecNumber evidence="1">2.7.7.7</ecNumber>
    </recommendedName>
</protein>
<dbReference type="InterPro" id="IPR023211">
    <property type="entry name" value="DNA_pol_palm_dom_sf"/>
</dbReference>
<keyword evidence="9" id="KW-1185">Reference proteome</keyword>
<dbReference type="GO" id="GO:0003887">
    <property type="term" value="F:DNA-directed DNA polymerase activity"/>
    <property type="evidence" value="ECO:0007669"/>
    <property type="project" value="UniProtKB-KW"/>
</dbReference>
<name>A0A0U3DTS9_9EURY</name>
<evidence type="ECO:0000256" key="4">
    <source>
        <dbReference type="ARBA" id="ARBA00022932"/>
    </source>
</evidence>
<dbReference type="GO" id="GO:0006261">
    <property type="term" value="P:DNA-templated DNA replication"/>
    <property type="evidence" value="ECO:0007669"/>
    <property type="project" value="TreeGrafter"/>
</dbReference>
<dbReference type="EC" id="2.7.7.7" evidence="1"/>
<evidence type="ECO:0000259" key="7">
    <source>
        <dbReference type="Pfam" id="PF00136"/>
    </source>
</evidence>
<accession>A0A0U3DTS9</accession>
<dbReference type="Pfam" id="PF00136">
    <property type="entry name" value="DNA_pol_B"/>
    <property type="match status" value="1"/>
</dbReference>
<dbReference type="InterPro" id="IPR006134">
    <property type="entry name" value="DNA-dir_DNA_pol_B_multi_dom"/>
</dbReference>
<organism evidence="8 9">
    <name type="scientific">Methanobrevibacter millerae</name>
    <dbReference type="NCBI Taxonomy" id="230361"/>
    <lineage>
        <taxon>Archaea</taxon>
        <taxon>Methanobacteriati</taxon>
        <taxon>Methanobacteriota</taxon>
        <taxon>Methanomada group</taxon>
        <taxon>Methanobacteria</taxon>
        <taxon>Methanobacteriales</taxon>
        <taxon>Methanobacteriaceae</taxon>
        <taxon>Methanobrevibacter</taxon>
    </lineage>
</organism>
<proteinExistence type="predicted"/>
<dbReference type="PANTHER" id="PTHR10322:SF23">
    <property type="entry name" value="DNA POLYMERASE DELTA CATALYTIC SUBUNIT"/>
    <property type="match status" value="1"/>
</dbReference>
<evidence type="ECO:0000256" key="5">
    <source>
        <dbReference type="ARBA" id="ARBA00023125"/>
    </source>
</evidence>
<comment type="catalytic activity">
    <reaction evidence="6">
        <text>DNA(n) + a 2'-deoxyribonucleoside 5'-triphosphate = DNA(n+1) + diphosphate</text>
        <dbReference type="Rhea" id="RHEA:22508"/>
        <dbReference type="Rhea" id="RHEA-COMP:17339"/>
        <dbReference type="Rhea" id="RHEA-COMP:17340"/>
        <dbReference type="ChEBI" id="CHEBI:33019"/>
        <dbReference type="ChEBI" id="CHEBI:61560"/>
        <dbReference type="ChEBI" id="CHEBI:173112"/>
        <dbReference type="EC" id="2.7.7.7"/>
    </reaction>
</comment>
<dbReference type="RefSeq" id="WP_058739592.1">
    <property type="nucleotide sequence ID" value="NZ_CP011266.1"/>
</dbReference>
<dbReference type="EMBL" id="CP011266">
    <property type="protein sequence ID" value="ALT69354.1"/>
    <property type="molecule type" value="Genomic_DNA"/>
</dbReference>
<evidence type="ECO:0000313" key="9">
    <source>
        <dbReference type="Proteomes" id="UP000067738"/>
    </source>
</evidence>
<reference evidence="8 9" key="1">
    <citation type="submission" date="2015-04" db="EMBL/GenBank/DDBJ databases">
        <title>The complete genome sequence of the rumen methanogen Methanobrevibacter millerae SM9.</title>
        <authorList>
            <person name="Leahy S.C."/>
            <person name="Kelly W.J."/>
            <person name="Pacheco D.M."/>
            <person name="Li D."/>
            <person name="Altermann E."/>
            <person name="Attwood G.T."/>
        </authorList>
    </citation>
    <scope>NUCLEOTIDE SEQUENCE [LARGE SCALE GENOMIC DNA]</scope>
    <source>
        <strain evidence="8 9">SM9</strain>
    </source>
</reference>
<dbReference type="Gene3D" id="3.90.1600.10">
    <property type="entry name" value="Palm domain of DNA polymerase"/>
    <property type="match status" value="1"/>
</dbReference>
<dbReference type="OrthoDB" id="323192at2157"/>
<sequence length="227" mass="25956">MMEETAEQLQLENEIKTQAQVFLKDFNAELPESMELEYEGFYRRGFFVTKKRYAVIEDGEIIAKGLELVRRDWAPIVKETQEAVLMALLKEGDSKKAISEVKKVLKRIKKGDVENKELIIHTQINKPLGEYKQVGPHVVAAQIIEDHGIKVTRGTIIQYIIKKGKGSISQRAVPYEYSEGITYDKDYYINNQVIPAVGRIMEPLGYTKQDLQDLAVGEKQQSLDAFF</sequence>
<dbReference type="InterPro" id="IPR050240">
    <property type="entry name" value="DNA_pol_type-B"/>
</dbReference>
<evidence type="ECO:0000256" key="1">
    <source>
        <dbReference type="ARBA" id="ARBA00012417"/>
    </source>
</evidence>
<evidence type="ECO:0000256" key="3">
    <source>
        <dbReference type="ARBA" id="ARBA00022695"/>
    </source>
</evidence>
<keyword evidence="4" id="KW-0239">DNA-directed DNA polymerase</keyword>
<dbReference type="InterPro" id="IPR043502">
    <property type="entry name" value="DNA/RNA_pol_sf"/>
</dbReference>
<keyword evidence="3" id="KW-0548">Nucleotidyltransferase</keyword>
<dbReference type="SUPFAM" id="SSF56672">
    <property type="entry name" value="DNA/RNA polymerases"/>
    <property type="match status" value="1"/>
</dbReference>
<dbReference type="PATRIC" id="fig|230361.4.peg.1643"/>
<dbReference type="GO" id="GO:0003677">
    <property type="term" value="F:DNA binding"/>
    <property type="evidence" value="ECO:0007669"/>
    <property type="project" value="UniProtKB-KW"/>
</dbReference>
<feature type="domain" description="DNA-directed DNA polymerase family B multifunctional" evidence="7">
    <location>
        <begin position="25"/>
        <end position="203"/>
    </location>
</feature>
<dbReference type="GO" id="GO:0000166">
    <property type="term" value="F:nucleotide binding"/>
    <property type="evidence" value="ECO:0007669"/>
    <property type="project" value="InterPro"/>
</dbReference>
<dbReference type="AlphaFoldDB" id="A0A0U3DTS9"/>
<dbReference type="Proteomes" id="UP000067738">
    <property type="component" value="Chromosome"/>
</dbReference>
<dbReference type="GeneID" id="26736527"/>
<dbReference type="KEGG" id="mmil:sm9_1586"/>
<evidence type="ECO:0000256" key="2">
    <source>
        <dbReference type="ARBA" id="ARBA00022679"/>
    </source>
</evidence>
<gene>
    <name evidence="8" type="primary">polB2</name>
    <name evidence="8" type="ORF">sm9_1586</name>
</gene>
<keyword evidence="2" id="KW-0808">Transferase</keyword>
<dbReference type="PANTHER" id="PTHR10322">
    <property type="entry name" value="DNA POLYMERASE CATALYTIC SUBUNIT"/>
    <property type="match status" value="1"/>
</dbReference>